<sequence length="103" mass="11268">MLTITPNAAEQIKASASQQDVEDMPLRIAAKKIEDGSIEYAMGFADQLGTDDLKFTCEDVEIVVAPSSALLLKDAVIDYVEIEPGQHNFIFSNPNDPRHTSSE</sequence>
<dbReference type="InterPro" id="IPR000361">
    <property type="entry name" value="ATAP_core_dom"/>
</dbReference>
<name>A0A3B1CC29_9ZZZZ</name>
<protein>
    <recommendedName>
        <fullName evidence="1">Core domain-containing protein</fullName>
    </recommendedName>
</protein>
<evidence type="ECO:0000259" key="1">
    <source>
        <dbReference type="Pfam" id="PF01521"/>
    </source>
</evidence>
<proteinExistence type="predicted"/>
<reference evidence="2" key="1">
    <citation type="submission" date="2018-06" db="EMBL/GenBank/DDBJ databases">
        <authorList>
            <person name="Zhirakovskaya E."/>
        </authorList>
    </citation>
    <scope>NUCLEOTIDE SEQUENCE</scope>
</reference>
<accession>A0A3B1CC29</accession>
<dbReference type="SUPFAM" id="SSF89360">
    <property type="entry name" value="HesB-like domain"/>
    <property type="match status" value="1"/>
</dbReference>
<dbReference type="EMBL" id="UOFZ01000175">
    <property type="protein sequence ID" value="VAX14397.1"/>
    <property type="molecule type" value="Genomic_DNA"/>
</dbReference>
<organism evidence="2">
    <name type="scientific">hydrothermal vent metagenome</name>
    <dbReference type="NCBI Taxonomy" id="652676"/>
    <lineage>
        <taxon>unclassified sequences</taxon>
        <taxon>metagenomes</taxon>
        <taxon>ecological metagenomes</taxon>
    </lineage>
</organism>
<dbReference type="Pfam" id="PF01521">
    <property type="entry name" value="Fe-S_biosyn"/>
    <property type="match status" value="1"/>
</dbReference>
<evidence type="ECO:0000313" key="2">
    <source>
        <dbReference type="EMBL" id="VAX14397.1"/>
    </source>
</evidence>
<feature type="domain" description="Core" evidence="1">
    <location>
        <begin position="2"/>
        <end position="83"/>
    </location>
</feature>
<dbReference type="Gene3D" id="2.60.300.12">
    <property type="entry name" value="HesB-like domain"/>
    <property type="match status" value="1"/>
</dbReference>
<dbReference type="InterPro" id="IPR035903">
    <property type="entry name" value="HesB-like_dom_sf"/>
</dbReference>
<dbReference type="AlphaFoldDB" id="A0A3B1CC29"/>
<gene>
    <name evidence="2" type="ORF">MNBD_GAMMA24-2236</name>
</gene>